<evidence type="ECO:0000256" key="1">
    <source>
        <dbReference type="SAM" id="MobiDB-lite"/>
    </source>
</evidence>
<feature type="compositionally biased region" description="Low complexity" evidence="1">
    <location>
        <begin position="163"/>
        <end position="217"/>
    </location>
</feature>
<gene>
    <name evidence="3" type="ORF">JR316_000499</name>
</gene>
<proteinExistence type="predicted"/>
<comment type="caution">
    <text evidence="3">The sequence shown here is derived from an EMBL/GenBank/DDBJ whole genome shotgun (WGS) entry which is preliminary data.</text>
</comment>
<feature type="signal peptide" evidence="2">
    <location>
        <begin position="1"/>
        <end position="24"/>
    </location>
</feature>
<dbReference type="OrthoDB" id="3070238at2759"/>
<sequence length="238" mass="23450">MKIPSSSSILLAGLAISSSSSCLAAPTGDGNHDVDISSSSSTSYASSSVAPAAYPTGVNAEERSDTIRQRAPQFNKLAARDDAATVMGMLDGLPIVGPLLKTVMSNLSQTSKALDVESNDSGQLDAQSMQALRNAVDEVTRIIQSATGQGGPGNATLPNAPVSAQSDGDGSGIGAAANQSASGSGAAPTPTQATAADDGPDTTANVSTSSTSASATPSSPPMPGNPPNTPTPDLPVNP</sequence>
<feature type="compositionally biased region" description="Low complexity" evidence="1">
    <location>
        <begin position="37"/>
        <end position="56"/>
    </location>
</feature>
<evidence type="ECO:0000256" key="2">
    <source>
        <dbReference type="SAM" id="SignalP"/>
    </source>
</evidence>
<feature type="chain" id="PRO_5034090005" evidence="2">
    <location>
        <begin position="25"/>
        <end position="238"/>
    </location>
</feature>
<dbReference type="AlphaFoldDB" id="A0A8H7Y6W7"/>
<reference evidence="3" key="1">
    <citation type="submission" date="2021-02" db="EMBL/GenBank/DDBJ databases">
        <title>Psilocybe cubensis genome.</title>
        <authorList>
            <person name="Mckernan K.J."/>
            <person name="Crawford S."/>
            <person name="Trippe A."/>
            <person name="Kane L.T."/>
            <person name="Mclaughlin S."/>
        </authorList>
    </citation>
    <scope>NUCLEOTIDE SEQUENCE [LARGE SCALE GENOMIC DNA]</scope>
    <source>
        <strain evidence="3">MGC-MH-2018</strain>
    </source>
</reference>
<dbReference type="PROSITE" id="PS51257">
    <property type="entry name" value="PROKAR_LIPOPROTEIN"/>
    <property type="match status" value="1"/>
</dbReference>
<protein>
    <submittedName>
        <fullName evidence="3">Uncharacterized protein</fullName>
    </submittedName>
</protein>
<dbReference type="EMBL" id="JAFIQS010000001">
    <property type="protein sequence ID" value="KAG5173842.1"/>
    <property type="molecule type" value="Genomic_DNA"/>
</dbReference>
<feature type="compositionally biased region" description="Pro residues" evidence="1">
    <location>
        <begin position="218"/>
        <end position="238"/>
    </location>
</feature>
<name>A0A8H7Y6W7_PSICU</name>
<evidence type="ECO:0000313" key="3">
    <source>
        <dbReference type="EMBL" id="KAG5173842.1"/>
    </source>
</evidence>
<accession>A0A8H7Y6W7</accession>
<feature type="region of interest" description="Disordered" evidence="1">
    <location>
        <begin position="146"/>
        <end position="238"/>
    </location>
</feature>
<feature type="region of interest" description="Disordered" evidence="1">
    <location>
        <begin position="21"/>
        <end position="62"/>
    </location>
</feature>
<keyword evidence="2" id="KW-0732">Signal</keyword>
<organism evidence="3">
    <name type="scientific">Psilocybe cubensis</name>
    <name type="common">Psychedelic mushroom</name>
    <name type="synonym">Stropharia cubensis</name>
    <dbReference type="NCBI Taxonomy" id="181762"/>
    <lineage>
        <taxon>Eukaryota</taxon>
        <taxon>Fungi</taxon>
        <taxon>Dikarya</taxon>
        <taxon>Basidiomycota</taxon>
        <taxon>Agaricomycotina</taxon>
        <taxon>Agaricomycetes</taxon>
        <taxon>Agaricomycetidae</taxon>
        <taxon>Agaricales</taxon>
        <taxon>Agaricineae</taxon>
        <taxon>Strophariaceae</taxon>
        <taxon>Psilocybe</taxon>
    </lineage>
</organism>